<proteinExistence type="predicted"/>
<evidence type="ECO:0000256" key="1">
    <source>
        <dbReference type="SAM" id="Phobius"/>
    </source>
</evidence>
<name>A0AAD9YWU6_9LECA</name>
<feature type="transmembrane region" description="Helical" evidence="1">
    <location>
        <begin position="325"/>
        <end position="345"/>
    </location>
</feature>
<keyword evidence="1" id="KW-1133">Transmembrane helix</keyword>
<dbReference type="Proteomes" id="UP001276659">
    <property type="component" value="Unassembled WGS sequence"/>
</dbReference>
<dbReference type="AlphaFoldDB" id="A0AAD9YWU6"/>
<reference evidence="2" key="1">
    <citation type="submission" date="2022-11" db="EMBL/GenBank/DDBJ databases">
        <title>Chromosomal genome sequence assembly and mating type (MAT) locus characterization of the leprose asexual lichenized fungus Lepraria neglecta (Nyl.) Erichsen.</title>
        <authorList>
            <person name="Allen J.L."/>
            <person name="Pfeffer B."/>
        </authorList>
    </citation>
    <scope>NUCLEOTIDE SEQUENCE</scope>
    <source>
        <strain evidence="2">Allen 5258</strain>
    </source>
</reference>
<keyword evidence="3" id="KW-1185">Reference proteome</keyword>
<evidence type="ECO:0000313" key="3">
    <source>
        <dbReference type="Proteomes" id="UP001276659"/>
    </source>
</evidence>
<protein>
    <submittedName>
        <fullName evidence="2">Uncharacterized protein</fullName>
    </submittedName>
</protein>
<feature type="transmembrane region" description="Helical" evidence="1">
    <location>
        <begin position="118"/>
        <end position="140"/>
    </location>
</feature>
<dbReference type="EMBL" id="JASNWA010000011">
    <property type="protein sequence ID" value="KAK3166806.1"/>
    <property type="molecule type" value="Genomic_DNA"/>
</dbReference>
<keyword evidence="1" id="KW-0472">Membrane</keyword>
<accession>A0AAD9YWU6</accession>
<keyword evidence="1" id="KW-0812">Transmembrane</keyword>
<sequence length="439" mass="49288">MLSLCRWSGSPIAALSYILWNIKVTGKCALMVDMATRYNEYPPEGSDFSMMRDSLYILCIMNQYTPKQSLPPIEAERLLRLALFSNMLPLNGSEDGRSIIKTRTELAQNFREGRKKGVIPVFISFLWFVFALALSIQLAYSNIGGNETAHNLALGLLILASTVDRNLVSADAIRERLNSLVDDVRQALKDPEIVAAYMRDTRSTEEDFAWTKCLSDESLFGGDFFQTFAGQGRTHWHYGVAHPLLAGIETKFMADYGRDWLRHPHAARLAIVVGSRNVNGLKMFDARMAWQVTSSLLIVCGSVGGAFILSYFTPTVGLGCRSGGYMVYMIIALGLLVIEILVWWLTHETTHTADDLLSRVGTRLERHLSRGGDQEKMTTTRAKAQRLLLWCTSTTFRDVIRNFVIRPGEIINTGWLTYIIFAQTFGVYTQSSSSFQTLI</sequence>
<evidence type="ECO:0000313" key="2">
    <source>
        <dbReference type="EMBL" id="KAK3166806.1"/>
    </source>
</evidence>
<organism evidence="2 3">
    <name type="scientific">Lepraria neglecta</name>
    <dbReference type="NCBI Taxonomy" id="209136"/>
    <lineage>
        <taxon>Eukaryota</taxon>
        <taxon>Fungi</taxon>
        <taxon>Dikarya</taxon>
        <taxon>Ascomycota</taxon>
        <taxon>Pezizomycotina</taxon>
        <taxon>Lecanoromycetes</taxon>
        <taxon>OSLEUM clade</taxon>
        <taxon>Lecanoromycetidae</taxon>
        <taxon>Lecanorales</taxon>
        <taxon>Lecanorineae</taxon>
        <taxon>Stereocaulaceae</taxon>
        <taxon>Lepraria</taxon>
    </lineage>
</organism>
<feature type="transmembrane region" description="Helical" evidence="1">
    <location>
        <begin position="292"/>
        <end position="313"/>
    </location>
</feature>
<gene>
    <name evidence="2" type="ORF">OEA41_009931</name>
</gene>
<comment type="caution">
    <text evidence="2">The sequence shown here is derived from an EMBL/GenBank/DDBJ whole genome shotgun (WGS) entry which is preliminary data.</text>
</comment>
<feature type="transmembrane region" description="Helical" evidence="1">
    <location>
        <begin position="152"/>
        <end position="168"/>
    </location>
</feature>